<proteinExistence type="predicted"/>
<reference evidence="2" key="1">
    <citation type="journal article" date="2015" name="Nat. Genet.">
        <title>The genome and transcriptome of the zoonotic hookworm Ancylostoma ceylanicum identify infection-specific gene families.</title>
        <authorList>
            <person name="Schwarz E.M."/>
            <person name="Hu Y."/>
            <person name="Antoshechkin I."/>
            <person name="Miller M.M."/>
            <person name="Sternberg P.W."/>
            <person name="Aroian R.V."/>
        </authorList>
    </citation>
    <scope>NUCLEOTIDE SEQUENCE</scope>
    <source>
        <strain evidence="2">HY135</strain>
    </source>
</reference>
<gene>
    <name evidence="1" type="primary">Acey_s0047.g1472</name>
    <name evidence="1" type="ORF">Y032_0047g1472</name>
</gene>
<organism evidence="1 2">
    <name type="scientific">Ancylostoma ceylanicum</name>
    <dbReference type="NCBI Taxonomy" id="53326"/>
    <lineage>
        <taxon>Eukaryota</taxon>
        <taxon>Metazoa</taxon>
        <taxon>Ecdysozoa</taxon>
        <taxon>Nematoda</taxon>
        <taxon>Chromadorea</taxon>
        <taxon>Rhabditida</taxon>
        <taxon>Rhabditina</taxon>
        <taxon>Rhabditomorpha</taxon>
        <taxon>Strongyloidea</taxon>
        <taxon>Ancylostomatidae</taxon>
        <taxon>Ancylostomatinae</taxon>
        <taxon>Ancylostoma</taxon>
    </lineage>
</organism>
<accession>A0A016UBV8</accession>
<sequence>MSYLPRYSVITVNFAVFTELTPYGDASDYTYAAYDTLFVEGPTEFQKKHLTVHQNHWKTVRQFGNFTTSYEFCVLHSFGTPQKHEKFRVCCQQRKR</sequence>
<evidence type="ECO:0000313" key="2">
    <source>
        <dbReference type="Proteomes" id="UP000024635"/>
    </source>
</evidence>
<protein>
    <submittedName>
        <fullName evidence="1">Uncharacterized protein</fullName>
    </submittedName>
</protein>
<evidence type="ECO:0000313" key="1">
    <source>
        <dbReference type="EMBL" id="EYC12426.1"/>
    </source>
</evidence>
<keyword evidence="2" id="KW-1185">Reference proteome</keyword>
<dbReference type="AlphaFoldDB" id="A0A016UBV8"/>
<dbReference type="EMBL" id="JARK01001383">
    <property type="protein sequence ID" value="EYC12426.1"/>
    <property type="molecule type" value="Genomic_DNA"/>
</dbReference>
<name>A0A016UBV8_9BILA</name>
<dbReference type="Proteomes" id="UP000024635">
    <property type="component" value="Unassembled WGS sequence"/>
</dbReference>
<comment type="caution">
    <text evidence="1">The sequence shown here is derived from an EMBL/GenBank/DDBJ whole genome shotgun (WGS) entry which is preliminary data.</text>
</comment>